<feature type="region of interest" description="Disordered" evidence="1">
    <location>
        <begin position="523"/>
        <end position="545"/>
    </location>
</feature>
<feature type="region of interest" description="Disordered" evidence="1">
    <location>
        <begin position="332"/>
        <end position="351"/>
    </location>
</feature>
<feature type="compositionally biased region" description="Polar residues" evidence="1">
    <location>
        <begin position="121"/>
        <end position="135"/>
    </location>
</feature>
<evidence type="ECO:0000259" key="2">
    <source>
        <dbReference type="Pfam" id="PF09588"/>
    </source>
</evidence>
<dbReference type="PANTHER" id="PTHR46609:SF8">
    <property type="entry name" value="YQAJ VIRAL RECOMBINASE DOMAIN-CONTAINING PROTEIN"/>
    <property type="match status" value="1"/>
</dbReference>
<gene>
    <name evidence="3" type="ORF">PR048_005350</name>
</gene>
<dbReference type="Pfam" id="PF09588">
    <property type="entry name" value="YqaJ"/>
    <property type="match status" value="1"/>
</dbReference>
<protein>
    <recommendedName>
        <fullName evidence="2">YqaJ viral recombinase domain-containing protein</fullName>
    </recommendedName>
</protein>
<dbReference type="InterPro" id="IPR011604">
    <property type="entry name" value="PDDEXK-like_dom_sf"/>
</dbReference>
<proteinExistence type="predicted"/>
<organism evidence="3 4">
    <name type="scientific">Dryococelus australis</name>
    <dbReference type="NCBI Taxonomy" id="614101"/>
    <lineage>
        <taxon>Eukaryota</taxon>
        <taxon>Metazoa</taxon>
        <taxon>Ecdysozoa</taxon>
        <taxon>Arthropoda</taxon>
        <taxon>Hexapoda</taxon>
        <taxon>Insecta</taxon>
        <taxon>Pterygota</taxon>
        <taxon>Neoptera</taxon>
        <taxon>Polyneoptera</taxon>
        <taxon>Phasmatodea</taxon>
        <taxon>Verophasmatodea</taxon>
        <taxon>Anareolatae</taxon>
        <taxon>Phasmatidae</taxon>
        <taxon>Eurycanthinae</taxon>
        <taxon>Dryococelus</taxon>
    </lineage>
</organism>
<sequence length="613" mass="66819">MPFTCKRGNKWNDRRTAAVLTEDQSLNLTNLKLFNRMGTSSSHLPTVEASPPCPPSHSIWPHGEELGSCSPSCQGLLGFKPDNVACSPHPDIDSRTIACPQIQSKHLARVALRTRLLMTSSIRGPNPEHQPTSARQPWLAAPHSQPLGAPIMCKQGESLATIEYGGKGNESKSRKSAGEVQHLPHLLHAKIYVHLHALVDDKTFTVDTIILLKLSIPRLTAGARGAIRHCGCAREQVSDLVRDLENGSYHVFGQQEKNQISGLLEEVSSLVHHLVAKSPRLIQHKTNNSAEFYMRLVAKYNAGKRINFTQKGSFQLRCCRLRSSYDDADRPAKRCEVSAPPDTDYGRKAEQPEDQLELTSKCKELVNTLKINETKSLKKLLGKKKVSFGTTCDTEGHNVLCESCQTIANCSTAAMEYGRRCEYIAVKQFESQAGSTVTRCGLFISLHHGYLGASSDDLTQEDAVIEVKCILSASLKETVKQKKGFFLELTSDGLKLKKCITTIIETVAPVFLTRKTVQQVNTGKTSNVPNGGTASTTGTDSGTGTNLSDIVSGNPSPTISMVSKHSNGTLNLWQLTFGDQSKFSQLASDITQASHVFASPAQRPPVALVAPAN</sequence>
<feature type="domain" description="YqaJ viral recombinase" evidence="2">
    <location>
        <begin position="398"/>
        <end position="481"/>
    </location>
</feature>
<dbReference type="EMBL" id="JARBHB010000002">
    <property type="protein sequence ID" value="KAJ8892769.1"/>
    <property type="molecule type" value="Genomic_DNA"/>
</dbReference>
<dbReference type="PANTHER" id="PTHR46609">
    <property type="entry name" value="EXONUCLEASE, PHAGE-TYPE/RECB, C-TERMINAL DOMAIN-CONTAINING PROTEIN"/>
    <property type="match status" value="1"/>
</dbReference>
<dbReference type="Gene3D" id="3.90.320.10">
    <property type="match status" value="1"/>
</dbReference>
<dbReference type="SUPFAM" id="SSF52980">
    <property type="entry name" value="Restriction endonuclease-like"/>
    <property type="match status" value="1"/>
</dbReference>
<dbReference type="Proteomes" id="UP001159363">
    <property type="component" value="Chromosome 2"/>
</dbReference>
<feature type="region of interest" description="Disordered" evidence="1">
    <location>
        <begin position="121"/>
        <end position="141"/>
    </location>
</feature>
<accession>A0ABQ9I807</accession>
<feature type="compositionally biased region" description="Low complexity" evidence="1">
    <location>
        <begin position="531"/>
        <end position="545"/>
    </location>
</feature>
<comment type="caution">
    <text evidence="3">The sequence shown here is derived from an EMBL/GenBank/DDBJ whole genome shotgun (WGS) entry which is preliminary data.</text>
</comment>
<dbReference type="InterPro" id="IPR011335">
    <property type="entry name" value="Restrct_endonuc-II-like"/>
</dbReference>
<evidence type="ECO:0000313" key="4">
    <source>
        <dbReference type="Proteomes" id="UP001159363"/>
    </source>
</evidence>
<evidence type="ECO:0000256" key="1">
    <source>
        <dbReference type="SAM" id="MobiDB-lite"/>
    </source>
</evidence>
<keyword evidence="4" id="KW-1185">Reference proteome</keyword>
<evidence type="ECO:0000313" key="3">
    <source>
        <dbReference type="EMBL" id="KAJ8892769.1"/>
    </source>
</evidence>
<dbReference type="InterPro" id="IPR019080">
    <property type="entry name" value="YqaJ_viral_recombinase"/>
</dbReference>
<reference evidence="3 4" key="1">
    <citation type="submission" date="2023-02" db="EMBL/GenBank/DDBJ databases">
        <title>LHISI_Scaffold_Assembly.</title>
        <authorList>
            <person name="Stuart O.P."/>
            <person name="Cleave R."/>
            <person name="Magrath M.J.L."/>
            <person name="Mikheyev A.S."/>
        </authorList>
    </citation>
    <scope>NUCLEOTIDE SEQUENCE [LARGE SCALE GENOMIC DNA]</scope>
    <source>
        <strain evidence="3">Daus_M_001</strain>
        <tissue evidence="3">Leg muscle</tissue>
    </source>
</reference>
<dbReference type="InterPro" id="IPR051703">
    <property type="entry name" value="NF-kappa-B_Signaling_Reg"/>
</dbReference>
<name>A0ABQ9I807_9NEOP</name>